<dbReference type="AlphaFoldDB" id="A0A3N2BF29"/>
<dbReference type="Proteomes" id="UP000280668">
    <property type="component" value="Unassembled WGS sequence"/>
</dbReference>
<dbReference type="RefSeq" id="WP_123304040.1">
    <property type="nucleotide sequence ID" value="NZ_RKHK01000001.1"/>
</dbReference>
<evidence type="ECO:0000313" key="3">
    <source>
        <dbReference type="Proteomes" id="UP000280668"/>
    </source>
</evidence>
<dbReference type="Gene3D" id="3.40.960.10">
    <property type="entry name" value="VSR Endonuclease"/>
    <property type="match status" value="1"/>
</dbReference>
<keyword evidence="2" id="KW-0540">Nuclease</keyword>
<proteinExistence type="predicted"/>
<protein>
    <submittedName>
        <fullName evidence="2">Very-short-patch-repair endonuclease</fullName>
    </submittedName>
</protein>
<keyword evidence="2" id="KW-0255">Endonuclease</keyword>
<dbReference type="InterPro" id="IPR011335">
    <property type="entry name" value="Restrct_endonuc-II-like"/>
</dbReference>
<accession>A0A3N2BF29</accession>
<sequence length="305" mass="34449">MTPEDRACAELTLRQVSRHGVFTRRMAHQAGWSESAVRHAIRTGRFRHLAGVGYADHDLPLGRSDDAHREARLRAIAASLTWPAGVICFRTAALLHRLPVRDDGLAHLCIAPGRRRGRRLAPHSFELDPSEICQIAGVAVTNRRRTIVDCLALLPYDEAESLMAWVRTRDLMSVDALKEAARARARKRGAPQLRRIVAETARGALSALERLLHQLLHSANLSGWRANHPIVVDGWIIARGDVVFERERVIIEVDGRAHHDFERDRERLNLLTLAGYTVLRFTWQQLRHRPKDVLRQIRIALSAAA</sequence>
<dbReference type="OrthoDB" id="5243722at2"/>
<evidence type="ECO:0000313" key="2">
    <source>
        <dbReference type="EMBL" id="ROR73644.1"/>
    </source>
</evidence>
<dbReference type="InterPro" id="IPR007569">
    <property type="entry name" value="DUF559"/>
</dbReference>
<dbReference type="SUPFAM" id="SSF52980">
    <property type="entry name" value="Restriction endonuclease-like"/>
    <property type="match status" value="1"/>
</dbReference>
<reference evidence="2 3" key="1">
    <citation type="submission" date="2018-11" db="EMBL/GenBank/DDBJ databases">
        <title>Sequencing the genomes of 1000 actinobacteria strains.</title>
        <authorList>
            <person name="Klenk H.-P."/>
        </authorList>
    </citation>
    <scope>NUCLEOTIDE SEQUENCE [LARGE SCALE GENOMIC DNA]</scope>
    <source>
        <strain evidence="2 3">DSM 11294</strain>
    </source>
</reference>
<evidence type="ECO:0000259" key="1">
    <source>
        <dbReference type="Pfam" id="PF04480"/>
    </source>
</evidence>
<dbReference type="GO" id="GO:0004519">
    <property type="term" value="F:endonuclease activity"/>
    <property type="evidence" value="ECO:0007669"/>
    <property type="project" value="UniProtKB-KW"/>
</dbReference>
<name>A0A3N2BF29_9MICO</name>
<comment type="caution">
    <text evidence="2">The sequence shown here is derived from an EMBL/GenBank/DDBJ whole genome shotgun (WGS) entry which is preliminary data.</text>
</comment>
<keyword evidence="2" id="KW-0378">Hydrolase</keyword>
<dbReference type="EMBL" id="RKHK01000001">
    <property type="protein sequence ID" value="ROR73644.1"/>
    <property type="molecule type" value="Genomic_DNA"/>
</dbReference>
<feature type="domain" description="DUF559" evidence="1">
    <location>
        <begin position="197"/>
        <end position="301"/>
    </location>
</feature>
<keyword evidence="3" id="KW-1185">Reference proteome</keyword>
<organism evidence="2 3">
    <name type="scientific">Bogoriella caseilytica</name>
    <dbReference type="NCBI Taxonomy" id="56055"/>
    <lineage>
        <taxon>Bacteria</taxon>
        <taxon>Bacillati</taxon>
        <taxon>Actinomycetota</taxon>
        <taxon>Actinomycetes</taxon>
        <taxon>Micrococcales</taxon>
        <taxon>Bogoriellaceae</taxon>
        <taxon>Bogoriella</taxon>
    </lineage>
</organism>
<dbReference type="Pfam" id="PF04480">
    <property type="entry name" value="DUF559"/>
    <property type="match status" value="1"/>
</dbReference>
<gene>
    <name evidence="2" type="ORF">EDD31_2031</name>
</gene>